<proteinExistence type="predicted"/>
<sequence>MEPDDLVEIELSTEERRLLWWGLGEWSGPANCSENLAIAMDFESVADLLEQERRLRLALEAREVLSARDWRRALLATEFVFASDVFGSGVEWSITTGLRDEETVRTLRRLQRKFARALPDVLYGRR</sequence>
<dbReference type="Proteomes" id="UP000572007">
    <property type="component" value="Unassembled WGS sequence"/>
</dbReference>
<protein>
    <submittedName>
        <fullName evidence="1">Uncharacterized protein</fullName>
    </submittedName>
</protein>
<evidence type="ECO:0000313" key="2">
    <source>
        <dbReference type="Proteomes" id="UP000572007"/>
    </source>
</evidence>
<accession>A0A846W0A5</accession>
<dbReference type="EMBL" id="JAAXOM010000001">
    <property type="protein sequence ID" value="NKX86425.1"/>
    <property type="molecule type" value="Genomic_DNA"/>
</dbReference>
<dbReference type="RefSeq" id="WP_067638718.1">
    <property type="nucleotide sequence ID" value="NZ_JAAXOM010000001.1"/>
</dbReference>
<gene>
    <name evidence="1" type="ORF">HGA10_03725</name>
</gene>
<comment type="caution">
    <text evidence="1">The sequence shown here is derived from an EMBL/GenBank/DDBJ whole genome shotgun (WGS) entry which is preliminary data.</text>
</comment>
<keyword evidence="2" id="KW-1185">Reference proteome</keyword>
<reference evidence="1 2" key="1">
    <citation type="submission" date="2020-04" db="EMBL/GenBank/DDBJ databases">
        <title>MicrobeNet Type strains.</title>
        <authorList>
            <person name="Nicholson A.C."/>
        </authorList>
    </citation>
    <scope>NUCLEOTIDE SEQUENCE [LARGE SCALE GENOMIC DNA]</scope>
    <source>
        <strain evidence="1 2">DSM 44960</strain>
    </source>
</reference>
<evidence type="ECO:0000313" key="1">
    <source>
        <dbReference type="EMBL" id="NKX86425.1"/>
    </source>
</evidence>
<dbReference type="AlphaFoldDB" id="A0A846W0A5"/>
<organism evidence="1 2">
    <name type="scientific">Nocardia coubleae</name>
    <dbReference type="NCBI Taxonomy" id="356147"/>
    <lineage>
        <taxon>Bacteria</taxon>
        <taxon>Bacillati</taxon>
        <taxon>Actinomycetota</taxon>
        <taxon>Actinomycetes</taxon>
        <taxon>Mycobacteriales</taxon>
        <taxon>Nocardiaceae</taxon>
        <taxon>Nocardia</taxon>
    </lineage>
</organism>
<name>A0A846W0A5_9NOCA</name>